<dbReference type="GO" id="GO:0035657">
    <property type="term" value="C:eRF1 methyltransferase complex"/>
    <property type="evidence" value="ECO:0007669"/>
    <property type="project" value="TreeGrafter"/>
</dbReference>
<dbReference type="InterPro" id="IPR004557">
    <property type="entry name" value="PrmC-related"/>
</dbReference>
<dbReference type="GO" id="GO:0102559">
    <property type="term" value="F:peptide chain release factor N(5)-glutamine methyltransferase activity"/>
    <property type="evidence" value="ECO:0007669"/>
    <property type="project" value="UniProtKB-EC"/>
</dbReference>
<dbReference type="EC" id="2.1.1.297" evidence="6"/>
<dbReference type="InterPro" id="IPR029063">
    <property type="entry name" value="SAM-dependent_MTases_sf"/>
</dbReference>
<evidence type="ECO:0000256" key="2">
    <source>
        <dbReference type="ARBA" id="ARBA00022603"/>
    </source>
</evidence>
<evidence type="ECO:0000256" key="4">
    <source>
        <dbReference type="ARBA" id="ARBA00022691"/>
    </source>
</evidence>
<evidence type="ECO:0000256" key="1">
    <source>
        <dbReference type="ARBA" id="ARBA00006149"/>
    </source>
</evidence>
<accession>A0A7W0HQY3</accession>
<dbReference type="PANTHER" id="PTHR45875">
    <property type="entry name" value="METHYLTRANSFERASE N6AMT1"/>
    <property type="match status" value="1"/>
</dbReference>
<keyword evidence="3 6" id="KW-0808">Transferase</keyword>
<evidence type="ECO:0000313" key="6">
    <source>
        <dbReference type="EMBL" id="MBA2892448.1"/>
    </source>
</evidence>
<gene>
    <name evidence="6" type="ORF">HNR30_003802</name>
</gene>
<dbReference type="CDD" id="cd02440">
    <property type="entry name" value="AdoMet_MTases"/>
    <property type="match status" value="1"/>
</dbReference>
<evidence type="ECO:0000256" key="3">
    <source>
        <dbReference type="ARBA" id="ARBA00022679"/>
    </source>
</evidence>
<keyword evidence="7" id="KW-1185">Reference proteome</keyword>
<protein>
    <submittedName>
        <fullName evidence="6">Release factor glutamine methyltransferase</fullName>
        <ecNumber evidence="6">2.1.1.297</ecNumber>
    </submittedName>
</protein>
<proteinExistence type="inferred from homology"/>
<dbReference type="GO" id="GO:0032259">
    <property type="term" value="P:methylation"/>
    <property type="evidence" value="ECO:0007669"/>
    <property type="project" value="UniProtKB-KW"/>
</dbReference>
<dbReference type="InterPro" id="IPR052190">
    <property type="entry name" value="Euk-Arch_PrmC-MTase"/>
</dbReference>
<keyword evidence="4" id="KW-0949">S-adenosyl-L-methionine</keyword>
<feature type="domain" description="Methyltransferase small" evidence="5">
    <location>
        <begin position="26"/>
        <end position="112"/>
    </location>
</feature>
<dbReference type="AlphaFoldDB" id="A0A7W0HQY3"/>
<comment type="similarity">
    <text evidence="1">Belongs to the eukaryotic/archaeal PrmC-related family.</text>
</comment>
<dbReference type="Proteomes" id="UP000530928">
    <property type="component" value="Unassembled WGS sequence"/>
</dbReference>
<dbReference type="SUPFAM" id="SSF53335">
    <property type="entry name" value="S-adenosyl-L-methionine-dependent methyltransferases"/>
    <property type="match status" value="1"/>
</dbReference>
<dbReference type="InterPro" id="IPR007848">
    <property type="entry name" value="Small_mtfrase_dom"/>
</dbReference>
<keyword evidence="2 6" id="KW-0489">Methyltransferase</keyword>
<dbReference type="NCBIfam" id="TIGR00537">
    <property type="entry name" value="hemK_rel_arch"/>
    <property type="match status" value="1"/>
</dbReference>
<organism evidence="6 7">
    <name type="scientific">Nonomuraea soli</name>
    <dbReference type="NCBI Taxonomy" id="1032476"/>
    <lineage>
        <taxon>Bacteria</taxon>
        <taxon>Bacillati</taxon>
        <taxon>Actinomycetota</taxon>
        <taxon>Actinomycetes</taxon>
        <taxon>Streptosporangiales</taxon>
        <taxon>Streptosporangiaceae</taxon>
        <taxon>Nonomuraea</taxon>
    </lineage>
</organism>
<dbReference type="InterPro" id="IPR002052">
    <property type="entry name" value="DNA_methylase_N6_adenine_CS"/>
</dbReference>
<dbReference type="Pfam" id="PF05175">
    <property type="entry name" value="MTS"/>
    <property type="match status" value="1"/>
</dbReference>
<dbReference type="Gene3D" id="3.40.50.150">
    <property type="entry name" value="Vaccinia Virus protein VP39"/>
    <property type="match status" value="1"/>
</dbReference>
<sequence length="225" mass="24225">MFLLRPPGVYRPQGDTALLSEALGLLDPPDGASILDICSGTGVMSVIAARHPGARVTAVDLSLRAVFAAWFNTVVRGRRVRVLRGDLFDPLAGEQFDVILANPPYVAGRAAAPGAHSRARAWDAGLDGRRLVDRICAAAPRHLAPGGSLLMVHSALSGVEASLRRLRAAGLRTHVMTRRPERFGPVMRARVAQLEAQGLIRPGQREEELVVICAQRQAAEERRIA</sequence>
<evidence type="ECO:0000259" key="5">
    <source>
        <dbReference type="Pfam" id="PF05175"/>
    </source>
</evidence>
<dbReference type="PROSITE" id="PS00092">
    <property type="entry name" value="N6_MTASE"/>
    <property type="match status" value="1"/>
</dbReference>
<evidence type="ECO:0000313" key="7">
    <source>
        <dbReference type="Proteomes" id="UP000530928"/>
    </source>
</evidence>
<name>A0A7W0HQY3_9ACTN</name>
<dbReference type="PANTHER" id="PTHR45875:SF1">
    <property type="entry name" value="METHYLTRANSFERASE N6AMT1"/>
    <property type="match status" value="1"/>
</dbReference>
<dbReference type="EMBL" id="JACDUR010000004">
    <property type="protein sequence ID" value="MBA2892448.1"/>
    <property type="molecule type" value="Genomic_DNA"/>
</dbReference>
<dbReference type="RefSeq" id="WP_181611221.1">
    <property type="nucleotide sequence ID" value="NZ_BAABAM010000003.1"/>
</dbReference>
<dbReference type="GO" id="GO:0003676">
    <property type="term" value="F:nucleic acid binding"/>
    <property type="evidence" value="ECO:0007669"/>
    <property type="project" value="InterPro"/>
</dbReference>
<comment type="caution">
    <text evidence="6">The sequence shown here is derived from an EMBL/GenBank/DDBJ whole genome shotgun (WGS) entry which is preliminary data.</text>
</comment>
<reference evidence="6 7" key="1">
    <citation type="submission" date="2020-07" db="EMBL/GenBank/DDBJ databases">
        <title>Genomic Encyclopedia of Type Strains, Phase IV (KMG-IV): sequencing the most valuable type-strain genomes for metagenomic binning, comparative biology and taxonomic classification.</title>
        <authorList>
            <person name="Goeker M."/>
        </authorList>
    </citation>
    <scope>NUCLEOTIDE SEQUENCE [LARGE SCALE GENOMIC DNA]</scope>
    <source>
        <strain evidence="6 7">DSM 45533</strain>
    </source>
</reference>